<dbReference type="AlphaFoldDB" id="A0A7Y0EGY7"/>
<dbReference type="SUPFAM" id="SSF55729">
    <property type="entry name" value="Acyl-CoA N-acyltransferases (Nat)"/>
    <property type="match status" value="1"/>
</dbReference>
<dbReference type="RefSeq" id="WP_169297854.1">
    <property type="nucleotide sequence ID" value="NZ_JABBNI010000020.1"/>
</dbReference>
<proteinExistence type="predicted"/>
<accession>A0A7Y0EGY7</accession>
<reference evidence="2 3" key="1">
    <citation type="submission" date="2020-04" db="EMBL/GenBank/DDBJ databases">
        <authorList>
            <person name="Doyle D.A."/>
        </authorList>
    </citation>
    <scope>NUCLEOTIDE SEQUENCE [LARGE SCALE GENOMIC DNA]</scope>
    <source>
        <strain evidence="2 3">P21</strain>
    </source>
</reference>
<dbReference type="PROSITE" id="PS51186">
    <property type="entry name" value="GNAT"/>
    <property type="match status" value="1"/>
</dbReference>
<comment type="caution">
    <text evidence="2">The sequence shown here is derived from an EMBL/GenBank/DDBJ whole genome shotgun (WGS) entry which is preliminary data.</text>
</comment>
<feature type="domain" description="N-acetyltransferase" evidence="1">
    <location>
        <begin position="3"/>
        <end position="164"/>
    </location>
</feature>
<organism evidence="2 3">
    <name type="scientific">Clostridium muellerianum</name>
    <dbReference type="NCBI Taxonomy" id="2716538"/>
    <lineage>
        <taxon>Bacteria</taxon>
        <taxon>Bacillati</taxon>
        <taxon>Bacillota</taxon>
        <taxon>Clostridia</taxon>
        <taxon>Eubacteriales</taxon>
        <taxon>Clostridiaceae</taxon>
        <taxon>Clostridium</taxon>
    </lineage>
</organism>
<dbReference type="InterPro" id="IPR000182">
    <property type="entry name" value="GNAT_dom"/>
</dbReference>
<gene>
    <name evidence="2" type="ORF">HBE96_11275</name>
</gene>
<evidence type="ECO:0000313" key="3">
    <source>
        <dbReference type="Proteomes" id="UP000537131"/>
    </source>
</evidence>
<evidence type="ECO:0000259" key="1">
    <source>
        <dbReference type="PROSITE" id="PS51186"/>
    </source>
</evidence>
<keyword evidence="2" id="KW-0808">Transferase</keyword>
<dbReference type="Proteomes" id="UP000537131">
    <property type="component" value="Unassembled WGS sequence"/>
</dbReference>
<name>A0A7Y0EGY7_9CLOT</name>
<evidence type="ECO:0000313" key="2">
    <source>
        <dbReference type="EMBL" id="NMM63248.1"/>
    </source>
</evidence>
<dbReference type="GO" id="GO:0016747">
    <property type="term" value="F:acyltransferase activity, transferring groups other than amino-acyl groups"/>
    <property type="evidence" value="ECO:0007669"/>
    <property type="project" value="InterPro"/>
</dbReference>
<reference evidence="2 3" key="2">
    <citation type="submission" date="2020-06" db="EMBL/GenBank/DDBJ databases">
        <title>Complete Genome Sequence of Clostridium muelleri sp. nov. P21T, an Acid-Alcohol Producing Acetogen Isolated from Old Hay.</title>
        <authorList>
            <person name="Duncan K.E."/>
            <person name="Tanner R.S."/>
        </authorList>
    </citation>
    <scope>NUCLEOTIDE SEQUENCE [LARGE SCALE GENOMIC DNA]</scope>
    <source>
        <strain evidence="2 3">P21</strain>
    </source>
</reference>
<dbReference type="EMBL" id="JABBNI010000020">
    <property type="protein sequence ID" value="NMM63248.1"/>
    <property type="molecule type" value="Genomic_DNA"/>
</dbReference>
<dbReference type="Gene3D" id="3.40.630.30">
    <property type="match status" value="1"/>
</dbReference>
<dbReference type="InterPro" id="IPR016181">
    <property type="entry name" value="Acyl_CoA_acyltransferase"/>
</dbReference>
<dbReference type="Pfam" id="PF00583">
    <property type="entry name" value="Acetyltransf_1"/>
    <property type="match status" value="1"/>
</dbReference>
<protein>
    <submittedName>
        <fullName evidence="2">GNAT family N-acetyltransferase</fullName>
    </submittedName>
</protein>
<keyword evidence="3" id="KW-1185">Reference proteome</keyword>
<dbReference type="CDD" id="cd04301">
    <property type="entry name" value="NAT_SF"/>
    <property type="match status" value="1"/>
</dbReference>
<sequence length="164" mass="19062">MVNNFKVLKGDVEAAINIMKEVTKWGRSVGLNVWKDEYLTREKLMISNNEDDFCIGQVSDDNACCMILQWKDTLFWPQEKENEAGYIHKLCVRRKYSGMGLSRKMVEFAIGECKKRNIGYLRLDTGWNKKKLCNLYESLGFKLVGKTLLADRGEFALFEMKIQK</sequence>